<protein>
    <submittedName>
        <fullName evidence="3">Retrovirus-related Pol polyprotein from transposon TNT 1-94</fullName>
    </submittedName>
</protein>
<dbReference type="AlphaFoldDB" id="A0A5A7SY86"/>
<dbReference type="SUPFAM" id="SSF57756">
    <property type="entry name" value="Retrovirus zinc finger-like domains"/>
    <property type="match status" value="1"/>
</dbReference>
<accession>A0A5A7SY86</accession>
<evidence type="ECO:0000313" key="5">
    <source>
        <dbReference type="Proteomes" id="UP000321393"/>
    </source>
</evidence>
<keyword evidence="1" id="KW-0479">Metal-binding</keyword>
<dbReference type="InterPro" id="IPR036875">
    <property type="entry name" value="Znf_CCHC_sf"/>
</dbReference>
<reference evidence="5 6" key="1">
    <citation type="submission" date="2019-08" db="EMBL/GenBank/DDBJ databases">
        <title>Draft genome sequences of two oriental melons (Cucumis melo L. var makuwa).</title>
        <authorList>
            <person name="Kwon S.-Y."/>
        </authorList>
    </citation>
    <scope>NUCLEOTIDE SEQUENCE [LARGE SCALE GENOMIC DNA]</scope>
    <source>
        <strain evidence="6">cv. Chang Bougi</strain>
        <strain evidence="5">cv. SW 3</strain>
        <tissue evidence="3">Leaf</tissue>
    </source>
</reference>
<dbReference type="PROSITE" id="PS50158">
    <property type="entry name" value="ZF_CCHC"/>
    <property type="match status" value="1"/>
</dbReference>
<keyword evidence="1" id="KW-0862">Zinc</keyword>
<dbReference type="GO" id="GO:0008270">
    <property type="term" value="F:zinc ion binding"/>
    <property type="evidence" value="ECO:0007669"/>
    <property type="project" value="UniProtKB-KW"/>
</dbReference>
<dbReference type="Proteomes" id="UP000321947">
    <property type="component" value="Unassembled WGS sequence"/>
</dbReference>
<sequence>MDLDLALRTDKPAATKEQSNTANIEKCKRSSHMYLMIIKHSIPESVQGEASNLLTTLTSMRYKDNGNIRGIKRERTENAHLATNFHGKKKRKPTDAVKGTSQQNKKQAMENPCFFCKKKNHLKKDCPKYAKWHVKKGYVDVFHGVEKIVGRTESGEAFSTPYQHGVRRGIPDGPYANATYGVDNASFDVCCASGHPSPTYLMRPSPDVS</sequence>
<dbReference type="InterPro" id="IPR001878">
    <property type="entry name" value="Znf_CCHC"/>
</dbReference>
<dbReference type="OrthoDB" id="1713025at2759"/>
<gene>
    <name evidence="4" type="ORF">E5676_scaffold214G00300</name>
    <name evidence="3" type="ORF">E6C27_scaffold69G00490</name>
</gene>
<comment type="caution">
    <text evidence="3">The sequence shown here is derived from an EMBL/GenBank/DDBJ whole genome shotgun (WGS) entry which is preliminary data.</text>
</comment>
<feature type="domain" description="CCHC-type" evidence="2">
    <location>
        <begin position="113"/>
        <end position="128"/>
    </location>
</feature>
<evidence type="ECO:0000313" key="4">
    <source>
        <dbReference type="EMBL" id="TYK19727.1"/>
    </source>
</evidence>
<name>A0A5A7SY86_CUCMM</name>
<proteinExistence type="predicted"/>
<keyword evidence="1" id="KW-0863">Zinc-finger</keyword>
<dbReference type="Proteomes" id="UP000321393">
    <property type="component" value="Unassembled WGS sequence"/>
</dbReference>
<organism evidence="3 5">
    <name type="scientific">Cucumis melo var. makuwa</name>
    <name type="common">Oriental melon</name>
    <dbReference type="NCBI Taxonomy" id="1194695"/>
    <lineage>
        <taxon>Eukaryota</taxon>
        <taxon>Viridiplantae</taxon>
        <taxon>Streptophyta</taxon>
        <taxon>Embryophyta</taxon>
        <taxon>Tracheophyta</taxon>
        <taxon>Spermatophyta</taxon>
        <taxon>Magnoliopsida</taxon>
        <taxon>eudicotyledons</taxon>
        <taxon>Gunneridae</taxon>
        <taxon>Pentapetalae</taxon>
        <taxon>rosids</taxon>
        <taxon>fabids</taxon>
        <taxon>Cucurbitales</taxon>
        <taxon>Cucurbitaceae</taxon>
        <taxon>Benincaseae</taxon>
        <taxon>Cucumis</taxon>
    </lineage>
</organism>
<dbReference type="EMBL" id="SSTE01019715">
    <property type="protein sequence ID" value="KAA0036182.1"/>
    <property type="molecule type" value="Genomic_DNA"/>
</dbReference>
<dbReference type="EMBL" id="SSTD01006800">
    <property type="protein sequence ID" value="TYK19727.1"/>
    <property type="molecule type" value="Genomic_DNA"/>
</dbReference>
<evidence type="ECO:0000313" key="6">
    <source>
        <dbReference type="Proteomes" id="UP000321947"/>
    </source>
</evidence>
<dbReference type="GO" id="GO:0003676">
    <property type="term" value="F:nucleic acid binding"/>
    <property type="evidence" value="ECO:0007669"/>
    <property type="project" value="InterPro"/>
</dbReference>
<evidence type="ECO:0000313" key="3">
    <source>
        <dbReference type="EMBL" id="KAA0036182.1"/>
    </source>
</evidence>
<evidence type="ECO:0000259" key="2">
    <source>
        <dbReference type="PROSITE" id="PS50158"/>
    </source>
</evidence>
<evidence type="ECO:0000256" key="1">
    <source>
        <dbReference type="PROSITE-ProRule" id="PRU00047"/>
    </source>
</evidence>